<protein>
    <submittedName>
        <fullName evidence="4">Cell envelope-associated transcriptional attenuator LytR-CpsA-Psr</fullName>
    </submittedName>
</protein>
<evidence type="ECO:0000259" key="3">
    <source>
        <dbReference type="Pfam" id="PF13399"/>
    </source>
</evidence>
<dbReference type="Pfam" id="PF13399">
    <property type="entry name" value="LytR_C"/>
    <property type="match status" value="1"/>
</dbReference>
<sequence>MILLVVVAGVVAVAAPAFPFLARYGALPQKATGPVTVLLAGVTPKYDESAPVWPWPARPEDYSGLTDTILLAQLRPDGTTNMLSIPRDTWVNVPGNGWGKINGSNPHGGPDTLVGAVQNLTGIKVDAYALLSLNAMRAMTQAAGGVTLDVAQDMKYDDNAGKLHIDLKAGRQHLSGEQAEGYLRFRKDNLGDIGRVARQQNFLSALLNKVKSPLNWWRMPGMVGAVDRNMKSNLTRAQVAGILGAALSGPKVAMHTVPGNFGGGGTWIADRAALATVVDNNFTDPNDPRRLSIAVINTAAPDGSARRLQEKLEGLGYLRVSVANGPQDNATTTITGPQAGRILQDVGHGQVVQAQGVPGADVTVRLGSDTPAN</sequence>
<accession>A0A1U7P2N8</accession>
<comment type="caution">
    <text evidence="4">The sequence shown here is derived from an EMBL/GenBank/DDBJ whole genome shotgun (WGS) entry which is preliminary data.</text>
</comment>
<dbReference type="InterPro" id="IPR050922">
    <property type="entry name" value="LytR/CpsA/Psr_CW_biosynth"/>
</dbReference>
<dbReference type="AlphaFoldDB" id="A0A1U7P2N8"/>
<proteinExistence type="inferred from homology"/>
<gene>
    <name evidence="4" type="ORF">BOO71_0002752</name>
</gene>
<evidence type="ECO:0000256" key="1">
    <source>
        <dbReference type="ARBA" id="ARBA00006068"/>
    </source>
</evidence>
<dbReference type="Pfam" id="PF03816">
    <property type="entry name" value="LytR_cpsA_psr"/>
    <property type="match status" value="1"/>
</dbReference>
<evidence type="ECO:0000259" key="2">
    <source>
        <dbReference type="Pfam" id="PF03816"/>
    </source>
</evidence>
<dbReference type="InterPro" id="IPR004474">
    <property type="entry name" value="LytR_CpsA_psr"/>
</dbReference>
<dbReference type="STRING" id="249408.BOO71_0002752"/>
<name>A0A1U7P2N8_9DEIO</name>
<dbReference type="InterPro" id="IPR027381">
    <property type="entry name" value="LytR/CpsA/Psr_C"/>
</dbReference>
<feature type="domain" description="LytR/CpsA/Psr regulator C-terminal" evidence="3">
    <location>
        <begin position="291"/>
        <end position="369"/>
    </location>
</feature>
<evidence type="ECO:0000313" key="4">
    <source>
        <dbReference type="EMBL" id="OLV19445.1"/>
    </source>
</evidence>
<keyword evidence="5" id="KW-1185">Reference proteome</keyword>
<evidence type="ECO:0000313" key="5">
    <source>
        <dbReference type="Proteomes" id="UP000186607"/>
    </source>
</evidence>
<dbReference type="Gene3D" id="3.40.630.190">
    <property type="entry name" value="LCP protein"/>
    <property type="match status" value="1"/>
</dbReference>
<feature type="domain" description="Cell envelope-related transcriptional attenuator" evidence="2">
    <location>
        <begin position="66"/>
        <end position="211"/>
    </location>
</feature>
<dbReference type="NCBIfam" id="TIGR00350">
    <property type="entry name" value="lytR_cpsA_psr"/>
    <property type="match status" value="1"/>
</dbReference>
<dbReference type="EMBL" id="MSTI01000031">
    <property type="protein sequence ID" value="OLV19445.1"/>
    <property type="molecule type" value="Genomic_DNA"/>
</dbReference>
<dbReference type="PANTHER" id="PTHR33392">
    <property type="entry name" value="POLYISOPRENYL-TEICHOIC ACID--PEPTIDOGLYCAN TEICHOIC ACID TRANSFERASE TAGU"/>
    <property type="match status" value="1"/>
</dbReference>
<dbReference type="eggNOG" id="COG1316">
    <property type="taxonomic scope" value="Bacteria"/>
</dbReference>
<organism evidence="4 5">
    <name type="scientific">Deinococcus marmoris</name>
    <dbReference type="NCBI Taxonomy" id="249408"/>
    <lineage>
        <taxon>Bacteria</taxon>
        <taxon>Thermotogati</taxon>
        <taxon>Deinococcota</taxon>
        <taxon>Deinococci</taxon>
        <taxon>Deinococcales</taxon>
        <taxon>Deinococcaceae</taxon>
        <taxon>Deinococcus</taxon>
    </lineage>
</organism>
<dbReference type="Proteomes" id="UP000186607">
    <property type="component" value="Unassembled WGS sequence"/>
</dbReference>
<comment type="similarity">
    <text evidence="1">Belongs to the LytR/CpsA/Psr (LCP) family.</text>
</comment>
<dbReference type="PANTHER" id="PTHR33392:SF6">
    <property type="entry name" value="POLYISOPRENYL-TEICHOIC ACID--PEPTIDOGLYCAN TEICHOIC ACID TRANSFERASE TAGU"/>
    <property type="match status" value="1"/>
</dbReference>
<reference evidence="4 5" key="1">
    <citation type="submission" date="2017-01" db="EMBL/GenBank/DDBJ databases">
        <title>Genome Analysis of Deinococcus marmoris KOPRI26562.</title>
        <authorList>
            <person name="Kim J.H."/>
            <person name="Oh H.-M."/>
        </authorList>
    </citation>
    <scope>NUCLEOTIDE SEQUENCE [LARGE SCALE GENOMIC DNA]</scope>
    <source>
        <strain evidence="4 5">KOPRI26562</strain>
    </source>
</reference>